<evidence type="ECO:0000256" key="2">
    <source>
        <dbReference type="ARBA" id="ARBA00004555"/>
    </source>
</evidence>
<dbReference type="Gene3D" id="3.40.50.720">
    <property type="entry name" value="NAD(P)-binding Rossmann-like Domain"/>
    <property type="match status" value="2"/>
</dbReference>
<protein>
    <recommendedName>
        <fullName evidence="3">WW domain-containing oxidoreductase</fullName>
    </recommendedName>
</protein>
<evidence type="ECO:0000256" key="4">
    <source>
        <dbReference type="ARBA" id="ARBA00022687"/>
    </source>
</evidence>
<evidence type="ECO:0000313" key="12">
    <source>
        <dbReference type="Proteomes" id="UP000291343"/>
    </source>
</evidence>
<dbReference type="Proteomes" id="UP000291343">
    <property type="component" value="Unassembled WGS sequence"/>
</dbReference>
<keyword evidence="7" id="KW-0333">Golgi apparatus</keyword>
<dbReference type="AlphaFoldDB" id="A0A482WIT5"/>
<dbReference type="EMBL" id="QKKF02034882">
    <property type="protein sequence ID" value="RZF33091.1"/>
    <property type="molecule type" value="Genomic_DNA"/>
</dbReference>
<dbReference type="SUPFAM" id="SSF51735">
    <property type="entry name" value="NAD(P)-binding Rossmann-fold domains"/>
    <property type="match status" value="1"/>
</dbReference>
<dbReference type="Gene3D" id="2.20.70.10">
    <property type="match status" value="2"/>
</dbReference>
<dbReference type="InterPro" id="IPR002347">
    <property type="entry name" value="SDR_fam"/>
</dbReference>
<dbReference type="PANTHER" id="PTHR43157">
    <property type="entry name" value="PHOSPHATIDYLINOSITOL-GLYCAN BIOSYNTHESIS CLASS F PROTEIN-RELATED"/>
    <property type="match status" value="1"/>
</dbReference>
<evidence type="ECO:0000256" key="6">
    <source>
        <dbReference type="ARBA" id="ARBA00023002"/>
    </source>
</evidence>
<dbReference type="InterPro" id="IPR001202">
    <property type="entry name" value="WW_dom"/>
</dbReference>
<evidence type="ECO:0000256" key="1">
    <source>
        <dbReference type="ARBA" id="ARBA00004371"/>
    </source>
</evidence>
<evidence type="ECO:0000259" key="10">
    <source>
        <dbReference type="PROSITE" id="PS50020"/>
    </source>
</evidence>
<dbReference type="SMR" id="A0A482WIT5"/>
<comment type="caution">
    <text evidence="11">The sequence shown here is derived from an EMBL/GenBank/DDBJ whole genome shotgun (WGS) entry which is preliminary data.</text>
</comment>
<dbReference type="GO" id="GO:0006915">
    <property type="term" value="P:apoptotic process"/>
    <property type="evidence" value="ECO:0007669"/>
    <property type="project" value="UniProtKB-KW"/>
</dbReference>
<accession>A0A482WIT5</accession>
<evidence type="ECO:0000313" key="11">
    <source>
        <dbReference type="EMBL" id="RZF33091.1"/>
    </source>
</evidence>
<name>A0A482WIT5_LAOST</name>
<feature type="coiled-coil region" evidence="9">
    <location>
        <begin position="154"/>
        <end position="210"/>
    </location>
</feature>
<dbReference type="SMART" id="SM00456">
    <property type="entry name" value="WW"/>
    <property type="match status" value="2"/>
</dbReference>
<keyword evidence="5" id="KW-0053">Apoptosis</keyword>
<keyword evidence="8" id="KW-0458">Lysosome</keyword>
<keyword evidence="12" id="KW-1185">Reference proteome</keyword>
<dbReference type="GO" id="GO:0016491">
    <property type="term" value="F:oxidoreductase activity"/>
    <property type="evidence" value="ECO:0007669"/>
    <property type="project" value="UniProtKB-KW"/>
</dbReference>
<evidence type="ECO:0000256" key="7">
    <source>
        <dbReference type="ARBA" id="ARBA00023034"/>
    </source>
</evidence>
<reference evidence="11 12" key="1">
    <citation type="journal article" date="2017" name="Gigascience">
        <title>Genome sequence of the small brown planthopper, Laodelphax striatellus.</title>
        <authorList>
            <person name="Zhu J."/>
            <person name="Jiang F."/>
            <person name="Wang X."/>
            <person name="Yang P."/>
            <person name="Bao Y."/>
            <person name="Zhao W."/>
            <person name="Wang W."/>
            <person name="Lu H."/>
            <person name="Wang Q."/>
            <person name="Cui N."/>
            <person name="Li J."/>
            <person name="Chen X."/>
            <person name="Luo L."/>
            <person name="Yu J."/>
            <person name="Kang L."/>
            <person name="Cui F."/>
        </authorList>
    </citation>
    <scope>NUCLEOTIDE SEQUENCE [LARGE SCALE GENOMIC DNA]</scope>
    <source>
        <strain evidence="11">Lst14</strain>
    </source>
</reference>
<dbReference type="InterPro" id="IPR036020">
    <property type="entry name" value="WW_dom_sf"/>
</dbReference>
<dbReference type="CDD" id="cd00201">
    <property type="entry name" value="WW"/>
    <property type="match status" value="1"/>
</dbReference>
<dbReference type="STRING" id="195883.A0A482WIT5"/>
<comment type="subcellular location">
    <subcellularLocation>
        <location evidence="2">Golgi apparatus</location>
    </subcellularLocation>
    <subcellularLocation>
        <location evidence="1">Lysosome</location>
    </subcellularLocation>
</comment>
<dbReference type="InterPro" id="IPR036291">
    <property type="entry name" value="NAD(P)-bd_dom_sf"/>
</dbReference>
<feature type="domain" description="WW" evidence="10">
    <location>
        <begin position="53"/>
        <end position="86"/>
    </location>
</feature>
<dbReference type="PANTHER" id="PTHR43157:SF31">
    <property type="entry name" value="PHOSPHATIDYLINOSITOL-GLYCAN BIOSYNTHESIS CLASS F PROTEIN"/>
    <property type="match status" value="1"/>
</dbReference>
<feature type="domain" description="WW" evidence="10">
    <location>
        <begin position="12"/>
        <end position="45"/>
    </location>
</feature>
<dbReference type="PROSITE" id="PS01159">
    <property type="entry name" value="WW_DOMAIN_1"/>
    <property type="match status" value="1"/>
</dbReference>
<sequence>MAGILPDSDSEDELPPGWEERATVDGCVYYVNHLTKGTQWTHPRTGKKKRVNGELPFGWIKVVDAECKIIYKDQESGRTTYTDPRLAFAEEEKEFPMDLRQRFDCSSTARQVLHGQDLNGKVAIVTGANCGIGFETARALALHGCLVIFACRSMERAQAAIDKIKQERSAAKCLAFELDLQSLASVKLFADQFKRRFKFANLKLDSLDENALSPSSASWYWGMMAYNNSKLCNVLFANELAERWKTKGICVYSLHPGNMVSSYISRNWWFYRVLFAFVRPFTKSLEQAASCSVYCATANELGGITGLYVNNCFPCKPSEAASNAELSGKLWTLSCDVIKRILPDNNDLE</sequence>
<evidence type="ECO:0000256" key="8">
    <source>
        <dbReference type="ARBA" id="ARBA00023228"/>
    </source>
</evidence>
<dbReference type="PROSITE" id="PS50020">
    <property type="entry name" value="WW_DOMAIN_2"/>
    <property type="match status" value="2"/>
</dbReference>
<dbReference type="OrthoDB" id="9989144at2759"/>
<evidence type="ECO:0000256" key="3">
    <source>
        <dbReference type="ARBA" id="ARBA00016094"/>
    </source>
</evidence>
<gene>
    <name evidence="11" type="ORF">LSTR_LSTR009820</name>
</gene>
<proteinExistence type="predicted"/>
<dbReference type="GO" id="GO:0005764">
    <property type="term" value="C:lysosome"/>
    <property type="evidence" value="ECO:0007669"/>
    <property type="project" value="UniProtKB-SubCell"/>
</dbReference>
<dbReference type="Pfam" id="PF00397">
    <property type="entry name" value="WW"/>
    <property type="match status" value="1"/>
</dbReference>
<keyword evidence="4" id="KW-0879">Wnt signaling pathway</keyword>
<evidence type="ECO:0000256" key="9">
    <source>
        <dbReference type="SAM" id="Coils"/>
    </source>
</evidence>
<keyword evidence="6" id="KW-0560">Oxidoreductase</keyword>
<dbReference type="FunCoup" id="A0A482WIT5">
    <property type="interactions" value="265"/>
</dbReference>
<organism evidence="11 12">
    <name type="scientific">Laodelphax striatellus</name>
    <name type="common">Small brown planthopper</name>
    <name type="synonym">Delphax striatella</name>
    <dbReference type="NCBI Taxonomy" id="195883"/>
    <lineage>
        <taxon>Eukaryota</taxon>
        <taxon>Metazoa</taxon>
        <taxon>Ecdysozoa</taxon>
        <taxon>Arthropoda</taxon>
        <taxon>Hexapoda</taxon>
        <taxon>Insecta</taxon>
        <taxon>Pterygota</taxon>
        <taxon>Neoptera</taxon>
        <taxon>Paraneoptera</taxon>
        <taxon>Hemiptera</taxon>
        <taxon>Auchenorrhyncha</taxon>
        <taxon>Fulgoroidea</taxon>
        <taxon>Delphacidae</taxon>
        <taxon>Criomorphinae</taxon>
        <taxon>Laodelphax</taxon>
    </lineage>
</organism>
<dbReference type="InParanoid" id="A0A482WIT5"/>
<dbReference type="GO" id="GO:0016055">
    <property type="term" value="P:Wnt signaling pathway"/>
    <property type="evidence" value="ECO:0007669"/>
    <property type="project" value="UniProtKB-KW"/>
</dbReference>
<dbReference type="SUPFAM" id="SSF51045">
    <property type="entry name" value="WW domain"/>
    <property type="match status" value="2"/>
</dbReference>
<dbReference type="Pfam" id="PF00106">
    <property type="entry name" value="adh_short"/>
    <property type="match status" value="1"/>
</dbReference>
<keyword evidence="9" id="KW-0175">Coiled coil</keyword>
<dbReference type="GO" id="GO:0005794">
    <property type="term" value="C:Golgi apparatus"/>
    <property type="evidence" value="ECO:0007669"/>
    <property type="project" value="UniProtKB-SubCell"/>
</dbReference>
<evidence type="ECO:0000256" key="5">
    <source>
        <dbReference type="ARBA" id="ARBA00022703"/>
    </source>
</evidence>